<proteinExistence type="predicted"/>
<keyword evidence="3" id="KW-1133">Transmembrane helix</keyword>
<dbReference type="SUPFAM" id="SSF81665">
    <property type="entry name" value="Calcium ATPase, transmembrane domain M"/>
    <property type="match status" value="1"/>
</dbReference>
<evidence type="ECO:0000256" key="1">
    <source>
        <dbReference type="ARBA" id="ARBA00004651"/>
    </source>
</evidence>
<dbReference type="EMBL" id="GHBP01004826">
    <property type="protein sequence ID" value="NDJ93743.1"/>
    <property type="molecule type" value="Transcribed_RNA"/>
</dbReference>
<dbReference type="GO" id="GO:1902600">
    <property type="term" value="P:proton transmembrane transport"/>
    <property type="evidence" value="ECO:0007669"/>
    <property type="project" value="TreeGrafter"/>
</dbReference>
<evidence type="ECO:0000256" key="2">
    <source>
        <dbReference type="ARBA" id="ARBA00022475"/>
    </source>
</evidence>
<dbReference type="PRINTS" id="PR00121">
    <property type="entry name" value="NAKATPASE"/>
</dbReference>
<comment type="subcellular location">
    <subcellularLocation>
        <location evidence="1">Cell membrane</location>
        <topology evidence="1">Multi-pass membrane protein</topology>
    </subcellularLocation>
</comment>
<evidence type="ECO:0000313" key="5">
    <source>
        <dbReference type="EMBL" id="NDJ93743.1"/>
    </source>
</evidence>
<keyword evidence="3" id="KW-0812">Transmembrane</keyword>
<dbReference type="PANTHER" id="PTHR43294">
    <property type="entry name" value="SODIUM/POTASSIUM-TRANSPORTING ATPASE SUBUNIT ALPHA"/>
    <property type="match status" value="1"/>
</dbReference>
<dbReference type="PANTHER" id="PTHR43294:SF21">
    <property type="entry name" value="CATION TRANSPORTING ATPASE"/>
    <property type="match status" value="1"/>
</dbReference>
<feature type="transmembrane region" description="Helical" evidence="3">
    <location>
        <begin position="38"/>
        <end position="61"/>
    </location>
</feature>
<dbReference type="InterPro" id="IPR006068">
    <property type="entry name" value="ATPase_P-typ_cation-transptr_C"/>
</dbReference>
<name>A0A6G3MIE3_HENSL</name>
<dbReference type="GO" id="GO:0006883">
    <property type="term" value="P:intracellular sodium ion homeostasis"/>
    <property type="evidence" value="ECO:0007669"/>
    <property type="project" value="TreeGrafter"/>
</dbReference>
<dbReference type="Gene3D" id="1.20.1110.10">
    <property type="entry name" value="Calcium-transporting ATPase, transmembrane domain"/>
    <property type="match status" value="1"/>
</dbReference>
<dbReference type="GO" id="GO:0005391">
    <property type="term" value="F:P-type sodium:potassium-exchanging transporter activity"/>
    <property type="evidence" value="ECO:0007669"/>
    <property type="project" value="TreeGrafter"/>
</dbReference>
<dbReference type="GO" id="GO:0005886">
    <property type="term" value="C:plasma membrane"/>
    <property type="evidence" value="ECO:0007669"/>
    <property type="project" value="UniProtKB-SubCell"/>
</dbReference>
<dbReference type="GO" id="GO:0036376">
    <property type="term" value="P:sodium ion export across plasma membrane"/>
    <property type="evidence" value="ECO:0007669"/>
    <property type="project" value="TreeGrafter"/>
</dbReference>
<feature type="domain" description="Cation-transporting P-type ATPase C-terminal" evidence="4">
    <location>
        <begin position="1"/>
        <end position="197"/>
    </location>
</feature>
<dbReference type="InterPro" id="IPR050510">
    <property type="entry name" value="Cation_transp_ATPase_P-type"/>
</dbReference>
<accession>A0A6G3MIE3</accession>
<evidence type="ECO:0000256" key="3">
    <source>
        <dbReference type="SAM" id="Phobius"/>
    </source>
</evidence>
<evidence type="ECO:0000259" key="4">
    <source>
        <dbReference type="Pfam" id="PF00689"/>
    </source>
</evidence>
<protein>
    <submittedName>
        <fullName evidence="5">Sodium/potassium-transporting ATPase subunit alpha-1 (Trinotate prediction)</fullName>
    </submittedName>
</protein>
<keyword evidence="3" id="KW-0472">Membrane</keyword>
<organism evidence="5">
    <name type="scientific">Henneguya salminicola</name>
    <name type="common">Myxosporean</name>
    <dbReference type="NCBI Taxonomy" id="69463"/>
    <lineage>
        <taxon>Eukaryota</taxon>
        <taxon>Metazoa</taxon>
        <taxon>Cnidaria</taxon>
        <taxon>Myxozoa</taxon>
        <taxon>Myxosporea</taxon>
        <taxon>Bivalvulida</taxon>
        <taxon>Platysporina</taxon>
        <taxon>Myxobolidae</taxon>
        <taxon>Henneguya</taxon>
    </lineage>
</organism>
<dbReference type="Pfam" id="PF00689">
    <property type="entry name" value="Cation_ATPase_C"/>
    <property type="match status" value="1"/>
</dbReference>
<sequence>MTTDLIPAISLAYEKPEMNIMSRKPRNVKKDKLVGWKLIRFAFLLIGTLQTLASMLSYLYLTMDNGFFWNELQLRSKWSHKNVLYVTDTYGQEWSYVARHELEYRCHSAYYLSIVMIQWSDLLISKTRSMSIFTHGIFNNKILIFGLFSETILSLIFVYVPFCNIFLKTRPFNPKYLIPALIFAVLLWIFDELRRYFIRNYPKSFLTRETYY</sequence>
<dbReference type="GO" id="GO:1990573">
    <property type="term" value="P:potassium ion import across plasma membrane"/>
    <property type="evidence" value="ECO:0007669"/>
    <property type="project" value="TreeGrafter"/>
</dbReference>
<dbReference type="GO" id="GO:0030007">
    <property type="term" value="P:intracellular potassium ion homeostasis"/>
    <property type="evidence" value="ECO:0007669"/>
    <property type="project" value="TreeGrafter"/>
</dbReference>
<dbReference type="InterPro" id="IPR023298">
    <property type="entry name" value="ATPase_P-typ_TM_dom_sf"/>
</dbReference>
<feature type="transmembrane region" description="Helical" evidence="3">
    <location>
        <begin position="173"/>
        <end position="190"/>
    </location>
</feature>
<dbReference type="FunFam" id="1.20.1110.10:FF:000095">
    <property type="entry name" value="Sodium/potassium-transporting ATPase subunit alpha-1"/>
    <property type="match status" value="1"/>
</dbReference>
<keyword evidence="2" id="KW-1003">Cell membrane</keyword>
<reference evidence="5" key="1">
    <citation type="submission" date="2018-11" db="EMBL/GenBank/DDBJ databases">
        <title>Henneguya salminicola genome and transcriptome.</title>
        <authorList>
            <person name="Yahalomi D."/>
            <person name="Atkinson S.D."/>
            <person name="Neuhof M."/>
            <person name="Chang E.S."/>
            <person name="Philippe H."/>
            <person name="Cartwright P."/>
            <person name="Bartholomew J.L."/>
            <person name="Huchon D."/>
        </authorList>
    </citation>
    <scope>NUCLEOTIDE SEQUENCE</scope>
    <source>
        <strain evidence="5">Hz1</strain>
        <tissue evidence="5">Whole</tissue>
    </source>
</reference>
<feature type="transmembrane region" description="Helical" evidence="3">
    <location>
        <begin position="144"/>
        <end position="167"/>
    </location>
</feature>
<dbReference type="AlphaFoldDB" id="A0A6G3MIE3"/>